<dbReference type="PANTHER" id="PTHR43421:SF1">
    <property type="entry name" value="METALLOPROTEASE PMBA"/>
    <property type="match status" value="1"/>
</dbReference>
<dbReference type="STRING" id="190974.SAMN05216439_0863"/>
<dbReference type="Pfam" id="PF19289">
    <property type="entry name" value="PmbA_TldD_3rd"/>
    <property type="match status" value="1"/>
</dbReference>
<dbReference type="SUPFAM" id="SSF111283">
    <property type="entry name" value="Putative modulator of DNA gyrase, PmbA/TldD"/>
    <property type="match status" value="1"/>
</dbReference>
<gene>
    <name evidence="4" type="ORF">SAMN05216439_0863</name>
</gene>
<dbReference type="Gene3D" id="3.30.2290.10">
    <property type="entry name" value="PmbA/TldD superfamily"/>
    <property type="match status" value="1"/>
</dbReference>
<dbReference type="RefSeq" id="WP_069575315.1">
    <property type="nucleotide sequence ID" value="NZ_FOAK01000001.1"/>
</dbReference>
<sequence length="437" mass="48294">MIYEIAQEAKKAIENNCDAYEIYIDESKSIQLDSRKEELNFAKEEIDRGVGIRVIKDNKIGFAFTSNMDKIAETAKHSIENTKLNKTDENYAFAEVEEIPSVKKVYDKKFNELDLDESIEFLKNTIDTTIDQGCDITGSGFSASEGKSLILNSNGVSIEDEGTGFSIGLSVNIQKDGKIATAYNSQSSRFFDLDGEKLAIEVCNLAKSSLDTKPIETNNYDVVLDYYAATGLLQTFMNAFNGENVMRGRSILKDKINFQIANPNLSIIDNPLLEKGMYTSKCDGEGIVSQKTDLIKDGILNSFIYDIYTANKSGVKTTSNGLRGSYLTTPMISPTNLEFKFSDMKDLSEIKNGVLTTSVLGAHTANPISGDFSVEASNAFKIENGELSEPINKAMISGNIFEIMEKVEGLQSEIKQYGPFIIPKLLVHDLRVVGQNQ</sequence>
<evidence type="ECO:0000313" key="5">
    <source>
        <dbReference type="Proteomes" id="UP000199506"/>
    </source>
</evidence>
<feature type="domain" description="Metalloprotease TldD/E N-terminal" evidence="1">
    <location>
        <begin position="20"/>
        <end position="79"/>
    </location>
</feature>
<dbReference type="GO" id="GO:0006508">
    <property type="term" value="P:proteolysis"/>
    <property type="evidence" value="ECO:0007669"/>
    <property type="project" value="InterPro"/>
</dbReference>
<accession>A0A1H7GD42</accession>
<organism evidence="4 5">
    <name type="scientific">Methanobrevibacter gottschalkii</name>
    <dbReference type="NCBI Taxonomy" id="190974"/>
    <lineage>
        <taxon>Archaea</taxon>
        <taxon>Methanobacteriati</taxon>
        <taxon>Methanobacteriota</taxon>
        <taxon>Methanomada group</taxon>
        <taxon>Methanobacteria</taxon>
        <taxon>Methanobacteriales</taxon>
        <taxon>Methanobacteriaceae</taxon>
        <taxon>Methanobrevibacter</taxon>
    </lineage>
</organism>
<dbReference type="GO" id="GO:0008237">
    <property type="term" value="F:metallopeptidase activity"/>
    <property type="evidence" value="ECO:0007669"/>
    <property type="project" value="InterPro"/>
</dbReference>
<dbReference type="OrthoDB" id="84520at2157"/>
<name>A0A1H7GD42_9EURY</name>
<evidence type="ECO:0000313" key="4">
    <source>
        <dbReference type="EMBL" id="SEK34762.1"/>
    </source>
</evidence>
<dbReference type="InterPro" id="IPR002510">
    <property type="entry name" value="Metalloprtase-TldD/E_N"/>
</dbReference>
<evidence type="ECO:0000259" key="2">
    <source>
        <dbReference type="Pfam" id="PF19289"/>
    </source>
</evidence>
<evidence type="ECO:0000259" key="1">
    <source>
        <dbReference type="Pfam" id="PF01523"/>
    </source>
</evidence>
<dbReference type="AlphaFoldDB" id="A0A1H7GD42"/>
<dbReference type="InterPro" id="IPR045570">
    <property type="entry name" value="Metalloprtase-TldD/E_cen_dom"/>
</dbReference>
<proteinExistence type="predicted"/>
<dbReference type="InterPro" id="IPR036059">
    <property type="entry name" value="TldD/PmbA_sf"/>
</dbReference>
<protein>
    <submittedName>
        <fullName evidence="4">PmbA protein</fullName>
    </submittedName>
</protein>
<dbReference type="PANTHER" id="PTHR43421">
    <property type="entry name" value="METALLOPROTEASE PMBA"/>
    <property type="match status" value="1"/>
</dbReference>
<dbReference type="Proteomes" id="UP000199506">
    <property type="component" value="Unassembled WGS sequence"/>
</dbReference>
<dbReference type="GO" id="GO:0005829">
    <property type="term" value="C:cytosol"/>
    <property type="evidence" value="ECO:0007669"/>
    <property type="project" value="TreeGrafter"/>
</dbReference>
<dbReference type="InterPro" id="IPR045569">
    <property type="entry name" value="Metalloprtase-TldD/E_C"/>
</dbReference>
<dbReference type="EMBL" id="FOAK01000001">
    <property type="protein sequence ID" value="SEK34762.1"/>
    <property type="molecule type" value="Genomic_DNA"/>
</dbReference>
<dbReference type="Pfam" id="PF01523">
    <property type="entry name" value="PmbA_TldD_1st"/>
    <property type="match status" value="1"/>
</dbReference>
<reference evidence="4 5" key="1">
    <citation type="submission" date="2016-10" db="EMBL/GenBank/DDBJ databases">
        <authorList>
            <person name="de Groot N.N."/>
        </authorList>
    </citation>
    <scope>NUCLEOTIDE SEQUENCE [LARGE SCALE GENOMIC DNA]</scope>
    <source>
        <strain evidence="4 5">DSM 11978</strain>
    </source>
</reference>
<evidence type="ECO:0000259" key="3">
    <source>
        <dbReference type="Pfam" id="PF19290"/>
    </source>
</evidence>
<feature type="domain" description="Metalloprotease TldD/E C-terminal" evidence="2">
    <location>
        <begin position="218"/>
        <end position="434"/>
    </location>
</feature>
<dbReference type="Pfam" id="PF19290">
    <property type="entry name" value="PmbA_TldD_2nd"/>
    <property type="match status" value="1"/>
</dbReference>
<feature type="domain" description="Metalloprotease TldD/E central" evidence="3">
    <location>
        <begin position="109"/>
        <end position="210"/>
    </location>
</feature>
<dbReference type="InterPro" id="IPR047657">
    <property type="entry name" value="PmbA"/>
</dbReference>
<dbReference type="InterPro" id="IPR035068">
    <property type="entry name" value="TldD/PmbA_N"/>
</dbReference>